<evidence type="ECO:0000256" key="2">
    <source>
        <dbReference type="SAM" id="SignalP"/>
    </source>
</evidence>
<feature type="compositionally biased region" description="Pro residues" evidence="1">
    <location>
        <begin position="300"/>
        <end position="324"/>
    </location>
</feature>
<feature type="compositionally biased region" description="Low complexity" evidence="1">
    <location>
        <begin position="532"/>
        <end position="580"/>
    </location>
</feature>
<feature type="chain" id="PRO_5043017058" evidence="2">
    <location>
        <begin position="26"/>
        <end position="602"/>
    </location>
</feature>
<feature type="compositionally biased region" description="Pro residues" evidence="1">
    <location>
        <begin position="224"/>
        <end position="238"/>
    </location>
</feature>
<dbReference type="AlphaFoldDB" id="A0AAN6RF39"/>
<name>A0AAN6RF39_9PLEO</name>
<evidence type="ECO:0000313" key="4">
    <source>
        <dbReference type="Proteomes" id="UP001280581"/>
    </source>
</evidence>
<evidence type="ECO:0000256" key="1">
    <source>
        <dbReference type="SAM" id="MobiDB-lite"/>
    </source>
</evidence>
<keyword evidence="2" id="KW-0732">Signal</keyword>
<organism evidence="3 4">
    <name type="scientific">Pseudopithomyces chartarum</name>
    <dbReference type="NCBI Taxonomy" id="1892770"/>
    <lineage>
        <taxon>Eukaryota</taxon>
        <taxon>Fungi</taxon>
        <taxon>Dikarya</taxon>
        <taxon>Ascomycota</taxon>
        <taxon>Pezizomycotina</taxon>
        <taxon>Dothideomycetes</taxon>
        <taxon>Pleosporomycetidae</taxon>
        <taxon>Pleosporales</taxon>
        <taxon>Massarineae</taxon>
        <taxon>Didymosphaeriaceae</taxon>
        <taxon>Pseudopithomyces</taxon>
    </lineage>
</organism>
<dbReference type="Proteomes" id="UP001280581">
    <property type="component" value="Unassembled WGS sequence"/>
</dbReference>
<gene>
    <name evidence="3" type="ORF">GRF29_185g1396412</name>
</gene>
<evidence type="ECO:0000313" key="3">
    <source>
        <dbReference type="EMBL" id="KAK3201578.1"/>
    </source>
</evidence>
<feature type="region of interest" description="Disordered" evidence="1">
    <location>
        <begin position="531"/>
        <end position="582"/>
    </location>
</feature>
<dbReference type="EMBL" id="WVTA01000016">
    <property type="protein sequence ID" value="KAK3201578.1"/>
    <property type="molecule type" value="Genomic_DNA"/>
</dbReference>
<comment type="caution">
    <text evidence="3">The sequence shown here is derived from an EMBL/GenBank/DDBJ whole genome shotgun (WGS) entry which is preliminary data.</text>
</comment>
<proteinExistence type="predicted"/>
<accession>A0AAN6RF39</accession>
<protein>
    <submittedName>
        <fullName evidence="3">Uncharacterized protein</fullName>
    </submittedName>
</protein>
<sequence>MERSIVSQVLLVLALCGGSVTDAQAVDATTNDFQFRSPTPRGPPIVPISLLPTRPFGSITASPTTTGRVPLRPESFSPCFETTVTNSITWDVVTTTFANATIIPHITPYANGTNITSYETIIPQAAPTEILSTTMFNGSVCVAPTPCVEHLYRGCQEAQRRLFRRQQATGTAPGTSFPVITDPETYITATSIIESPYTAPPRIEPRVDPTFSKGSENKDDKPRPAPTTPAPGPKPTSPEGPSKRPDDNNDPPPPSPTQDQSEPSRKPLPPVVSSILDGFFPPAKSDKPSQGQASDQPGPQDTPTPPQGGPTPPVVPTRVPVPSPPAELPDGFSVLPSGPGIVIPGSRTLEPGSVTKVSKVVISEGPGTSTTIFDVQVSLGSTGGFIAIGESKTIPLVPAQTDSPELPSGFFVLPSGSGVVLPNSETLEPGSTTKVDGVPISLSPSDGFIVVEGTKTIPLTSAPTATEDIVLPNGDTLEPGVRTTILGVPVSLSPGETEVVIGGSTVTLASTVSGDVGSYIWSGISAHSATRVTSRPSSKATSSASTSEKVTSSTTTSAESTESSETSSPTPSAPGTGAASRMRRHGPSMAILLGIVQLFAFW</sequence>
<reference evidence="3 4" key="1">
    <citation type="submission" date="2021-02" db="EMBL/GenBank/DDBJ databases">
        <title>Genome assembly of Pseudopithomyces chartarum.</title>
        <authorList>
            <person name="Jauregui R."/>
            <person name="Singh J."/>
            <person name="Voisey C."/>
        </authorList>
    </citation>
    <scope>NUCLEOTIDE SEQUENCE [LARGE SCALE GENOMIC DNA]</scope>
    <source>
        <strain evidence="3 4">AGR01</strain>
    </source>
</reference>
<feature type="region of interest" description="Disordered" evidence="1">
    <location>
        <begin position="197"/>
        <end position="324"/>
    </location>
</feature>
<keyword evidence="4" id="KW-1185">Reference proteome</keyword>
<feature type="signal peptide" evidence="2">
    <location>
        <begin position="1"/>
        <end position="25"/>
    </location>
</feature>